<name>A0A1G7HY72_9SPHN</name>
<feature type="domain" description="HAMP" evidence="17">
    <location>
        <begin position="180"/>
        <end position="231"/>
    </location>
</feature>
<evidence type="ECO:0000256" key="7">
    <source>
        <dbReference type="ARBA" id="ARBA00022679"/>
    </source>
</evidence>
<dbReference type="EMBL" id="FNBI01000002">
    <property type="protein sequence ID" value="SDF05308.1"/>
    <property type="molecule type" value="Genomic_DNA"/>
</dbReference>
<dbReference type="OrthoDB" id="9804645at2"/>
<accession>A0A1G7HY72</accession>
<dbReference type="PANTHER" id="PTHR44936">
    <property type="entry name" value="SENSOR PROTEIN CREC"/>
    <property type="match status" value="1"/>
</dbReference>
<keyword evidence="13" id="KW-0902">Two-component regulatory system</keyword>
<keyword evidence="4" id="KW-1003">Cell membrane</keyword>
<evidence type="ECO:0000259" key="16">
    <source>
        <dbReference type="PROSITE" id="PS50109"/>
    </source>
</evidence>
<dbReference type="GO" id="GO:0005886">
    <property type="term" value="C:plasma membrane"/>
    <property type="evidence" value="ECO:0007669"/>
    <property type="project" value="UniProtKB-SubCell"/>
</dbReference>
<keyword evidence="20" id="KW-1185">Reference proteome</keyword>
<feature type="transmembrane region" description="Helical" evidence="15">
    <location>
        <begin position="12"/>
        <end position="34"/>
    </location>
</feature>
<dbReference type="InterPro" id="IPR036890">
    <property type="entry name" value="HATPase_C_sf"/>
</dbReference>
<dbReference type="InterPro" id="IPR050980">
    <property type="entry name" value="2C_sensor_his_kinase"/>
</dbReference>
<dbReference type="SUPFAM" id="SSF55874">
    <property type="entry name" value="ATPase domain of HSP90 chaperone/DNA topoisomerase II/histidine kinase"/>
    <property type="match status" value="1"/>
</dbReference>
<comment type="subcellular location">
    <subcellularLocation>
        <location evidence="2">Cell inner membrane</location>
        <topology evidence="2">Multi-pass membrane protein</topology>
    </subcellularLocation>
</comment>
<reference evidence="18 21" key="2">
    <citation type="submission" date="2019-12" db="EMBL/GenBank/DDBJ databases">
        <authorList>
            <person name="Zheng J."/>
        </authorList>
    </citation>
    <scope>NUCLEOTIDE SEQUENCE [LARGE SCALE GENOMIC DNA]</scope>
    <source>
        <strain evidence="18 21">DSM 27347</strain>
    </source>
</reference>
<gene>
    <name evidence="18" type="ORF">GQR91_12440</name>
    <name evidence="19" type="ORF">SAMN05216557_10239</name>
</gene>
<dbReference type="SMART" id="SM00387">
    <property type="entry name" value="HATPase_c"/>
    <property type="match status" value="1"/>
</dbReference>
<dbReference type="SUPFAM" id="SSF47384">
    <property type="entry name" value="Homodimeric domain of signal transducing histidine kinase"/>
    <property type="match status" value="1"/>
</dbReference>
<dbReference type="AlphaFoldDB" id="A0A1G7HY72"/>
<dbReference type="Proteomes" id="UP000436801">
    <property type="component" value="Unassembled WGS sequence"/>
</dbReference>
<dbReference type="InterPro" id="IPR003660">
    <property type="entry name" value="HAMP_dom"/>
</dbReference>
<evidence type="ECO:0000256" key="1">
    <source>
        <dbReference type="ARBA" id="ARBA00000085"/>
    </source>
</evidence>
<feature type="domain" description="Histidine kinase" evidence="16">
    <location>
        <begin position="239"/>
        <end position="438"/>
    </location>
</feature>
<keyword evidence="9" id="KW-0547">Nucleotide-binding</keyword>
<dbReference type="SMART" id="SM00388">
    <property type="entry name" value="HisKA"/>
    <property type="match status" value="1"/>
</dbReference>
<evidence type="ECO:0000313" key="19">
    <source>
        <dbReference type="EMBL" id="SDF05308.1"/>
    </source>
</evidence>
<keyword evidence="8 15" id="KW-0812">Transmembrane</keyword>
<dbReference type="SMART" id="SM00304">
    <property type="entry name" value="HAMP"/>
    <property type="match status" value="1"/>
</dbReference>
<evidence type="ECO:0000256" key="11">
    <source>
        <dbReference type="ARBA" id="ARBA00022840"/>
    </source>
</evidence>
<proteinExistence type="predicted"/>
<dbReference type="EC" id="2.7.13.3" evidence="3"/>
<feature type="transmembrane region" description="Helical" evidence="15">
    <location>
        <begin position="157"/>
        <end position="179"/>
    </location>
</feature>
<dbReference type="Gene3D" id="3.30.565.10">
    <property type="entry name" value="Histidine kinase-like ATPase, C-terminal domain"/>
    <property type="match status" value="1"/>
</dbReference>
<evidence type="ECO:0000256" key="14">
    <source>
        <dbReference type="ARBA" id="ARBA00023136"/>
    </source>
</evidence>
<evidence type="ECO:0000256" key="8">
    <source>
        <dbReference type="ARBA" id="ARBA00022692"/>
    </source>
</evidence>
<dbReference type="InterPro" id="IPR005467">
    <property type="entry name" value="His_kinase_dom"/>
</dbReference>
<keyword evidence="10 19" id="KW-0418">Kinase</keyword>
<evidence type="ECO:0000259" key="17">
    <source>
        <dbReference type="PROSITE" id="PS50885"/>
    </source>
</evidence>
<organism evidence="19 20">
    <name type="scientific">Sphingomonas carotinifaciens</name>
    <dbReference type="NCBI Taxonomy" id="1166323"/>
    <lineage>
        <taxon>Bacteria</taxon>
        <taxon>Pseudomonadati</taxon>
        <taxon>Pseudomonadota</taxon>
        <taxon>Alphaproteobacteria</taxon>
        <taxon>Sphingomonadales</taxon>
        <taxon>Sphingomonadaceae</taxon>
        <taxon>Sphingomonas</taxon>
    </lineage>
</organism>
<dbReference type="CDD" id="cd06225">
    <property type="entry name" value="HAMP"/>
    <property type="match status" value="1"/>
</dbReference>
<dbReference type="PROSITE" id="PS50109">
    <property type="entry name" value="HIS_KIN"/>
    <property type="match status" value="1"/>
</dbReference>
<reference evidence="19 20" key="1">
    <citation type="submission" date="2016-10" db="EMBL/GenBank/DDBJ databases">
        <authorList>
            <person name="Varghese N."/>
            <person name="Submissions S."/>
        </authorList>
    </citation>
    <scope>NUCLEOTIDE SEQUENCE [LARGE SCALE GENOMIC DNA]</scope>
    <source>
        <strain evidence="19 20">S7-754</strain>
    </source>
</reference>
<dbReference type="InterPro" id="IPR003661">
    <property type="entry name" value="HisK_dim/P_dom"/>
</dbReference>
<keyword evidence="12 15" id="KW-1133">Transmembrane helix</keyword>
<evidence type="ECO:0000256" key="5">
    <source>
        <dbReference type="ARBA" id="ARBA00022519"/>
    </source>
</evidence>
<comment type="catalytic activity">
    <reaction evidence="1">
        <text>ATP + protein L-histidine = ADP + protein N-phospho-L-histidine.</text>
        <dbReference type="EC" id="2.7.13.3"/>
    </reaction>
</comment>
<sequence length="445" mass="49208">MTRFLRPSVGVLGRIVAILLLAVTIEFAVSTFLYEQASQVSVRDDEARRLAEHLVVARRVLNERPAAERDEVADELTTDRYTVRWSVEIPERAPISPELDGMREQIVEWEPTLAATDLHLRLGSLGRRSMIGGDLRLDDDTRLLFRMREPLQTWDLALGRVLLALVPAIALMLVSGALIGRILQPLRLLARAADEIGPGAPQPVPERGPGEVRRVTAAFNRMQARITRLMDERTRSLAAVGHDLRTPLARLRLRADGVAEPEVRDAIRDDIVEMEAMVGSMLAFLGGEEEAEEPVLADLAILCANLADDAADRGRDVSYAGPDHFDMRLRRFGMKRALTNLVENALHYGERVTITLEPTAKATFIRVEDDGPGIPEESLALVLEPFVRLDTARRRDTVGFGLGLSIVTRTVQAEGGRLTLANRPEGGLCAEICLPVIRAQRSNNL</sequence>
<dbReference type="Pfam" id="PF02518">
    <property type="entry name" value="HATPase_c"/>
    <property type="match status" value="1"/>
</dbReference>
<dbReference type="Gene3D" id="1.10.287.130">
    <property type="match status" value="1"/>
</dbReference>
<evidence type="ECO:0000313" key="21">
    <source>
        <dbReference type="Proteomes" id="UP000436801"/>
    </source>
</evidence>
<dbReference type="EMBL" id="WSUT01000005">
    <property type="protein sequence ID" value="MWC44457.1"/>
    <property type="molecule type" value="Genomic_DNA"/>
</dbReference>
<dbReference type="GO" id="GO:0005524">
    <property type="term" value="F:ATP binding"/>
    <property type="evidence" value="ECO:0007669"/>
    <property type="project" value="UniProtKB-KW"/>
</dbReference>
<dbReference type="GO" id="GO:0000155">
    <property type="term" value="F:phosphorelay sensor kinase activity"/>
    <property type="evidence" value="ECO:0007669"/>
    <property type="project" value="InterPro"/>
</dbReference>
<evidence type="ECO:0000256" key="10">
    <source>
        <dbReference type="ARBA" id="ARBA00022777"/>
    </source>
</evidence>
<dbReference type="PROSITE" id="PS50885">
    <property type="entry name" value="HAMP"/>
    <property type="match status" value="1"/>
</dbReference>
<evidence type="ECO:0000256" key="3">
    <source>
        <dbReference type="ARBA" id="ARBA00012438"/>
    </source>
</evidence>
<dbReference type="Proteomes" id="UP000323502">
    <property type="component" value="Unassembled WGS sequence"/>
</dbReference>
<dbReference type="Pfam" id="PF00672">
    <property type="entry name" value="HAMP"/>
    <property type="match status" value="1"/>
</dbReference>
<evidence type="ECO:0000256" key="15">
    <source>
        <dbReference type="SAM" id="Phobius"/>
    </source>
</evidence>
<keyword evidence="14 15" id="KW-0472">Membrane</keyword>
<dbReference type="PANTHER" id="PTHR44936:SF5">
    <property type="entry name" value="SENSOR HISTIDINE KINASE ENVZ"/>
    <property type="match status" value="1"/>
</dbReference>
<evidence type="ECO:0000256" key="2">
    <source>
        <dbReference type="ARBA" id="ARBA00004429"/>
    </source>
</evidence>
<evidence type="ECO:0000256" key="12">
    <source>
        <dbReference type="ARBA" id="ARBA00022989"/>
    </source>
</evidence>
<keyword evidence="6" id="KW-0597">Phosphoprotein</keyword>
<dbReference type="InterPro" id="IPR036097">
    <property type="entry name" value="HisK_dim/P_sf"/>
</dbReference>
<evidence type="ECO:0000313" key="18">
    <source>
        <dbReference type="EMBL" id="MWC44457.1"/>
    </source>
</evidence>
<evidence type="ECO:0000256" key="4">
    <source>
        <dbReference type="ARBA" id="ARBA00022475"/>
    </source>
</evidence>
<dbReference type="InterPro" id="IPR003594">
    <property type="entry name" value="HATPase_dom"/>
</dbReference>
<evidence type="ECO:0000256" key="13">
    <source>
        <dbReference type="ARBA" id="ARBA00023012"/>
    </source>
</evidence>
<dbReference type="InterPro" id="IPR004358">
    <property type="entry name" value="Sig_transdc_His_kin-like_C"/>
</dbReference>
<keyword evidence="7" id="KW-0808">Transferase</keyword>
<evidence type="ECO:0000256" key="9">
    <source>
        <dbReference type="ARBA" id="ARBA00022741"/>
    </source>
</evidence>
<evidence type="ECO:0000313" key="20">
    <source>
        <dbReference type="Proteomes" id="UP000323502"/>
    </source>
</evidence>
<protein>
    <recommendedName>
        <fullName evidence="3">histidine kinase</fullName>
        <ecNumber evidence="3">2.7.13.3</ecNumber>
    </recommendedName>
</protein>
<keyword evidence="11" id="KW-0067">ATP-binding</keyword>
<dbReference type="CDD" id="cd00082">
    <property type="entry name" value="HisKA"/>
    <property type="match status" value="1"/>
</dbReference>
<dbReference type="RefSeq" id="WP_149681536.1">
    <property type="nucleotide sequence ID" value="NZ_FNBI01000002.1"/>
</dbReference>
<keyword evidence="5" id="KW-0997">Cell inner membrane</keyword>
<dbReference type="PRINTS" id="PR00344">
    <property type="entry name" value="BCTRLSENSOR"/>
</dbReference>
<evidence type="ECO:0000256" key="6">
    <source>
        <dbReference type="ARBA" id="ARBA00022553"/>
    </source>
</evidence>